<accession>A0A5B0NNU6</accession>
<reference evidence="1 2" key="1">
    <citation type="submission" date="2019-05" db="EMBL/GenBank/DDBJ databases">
        <title>Emergence of the Ug99 lineage of the wheat stem rust pathogen through somatic hybridization.</title>
        <authorList>
            <person name="Li F."/>
            <person name="Upadhyaya N.M."/>
            <person name="Sperschneider J."/>
            <person name="Matny O."/>
            <person name="Nguyen-Phuc H."/>
            <person name="Mago R."/>
            <person name="Raley C."/>
            <person name="Miller M.E."/>
            <person name="Silverstein K.A.T."/>
            <person name="Henningsen E."/>
            <person name="Hirsch C.D."/>
            <person name="Visser B."/>
            <person name="Pretorius Z.A."/>
            <person name="Steffenson B.J."/>
            <person name="Schwessinger B."/>
            <person name="Dodds P.N."/>
            <person name="Figueroa M."/>
        </authorList>
    </citation>
    <scope>NUCLEOTIDE SEQUENCE [LARGE SCALE GENOMIC DNA]</scope>
    <source>
        <strain evidence="1">21-0</strain>
    </source>
</reference>
<dbReference type="AlphaFoldDB" id="A0A5B0NNU6"/>
<dbReference type="EMBL" id="VSWC01000092">
    <property type="protein sequence ID" value="KAA1090945.1"/>
    <property type="molecule type" value="Genomic_DNA"/>
</dbReference>
<evidence type="ECO:0000313" key="2">
    <source>
        <dbReference type="Proteomes" id="UP000324748"/>
    </source>
</evidence>
<proteinExistence type="predicted"/>
<dbReference type="Proteomes" id="UP000324748">
    <property type="component" value="Unassembled WGS sequence"/>
</dbReference>
<organism evidence="1 2">
    <name type="scientific">Puccinia graminis f. sp. tritici</name>
    <dbReference type="NCBI Taxonomy" id="56615"/>
    <lineage>
        <taxon>Eukaryota</taxon>
        <taxon>Fungi</taxon>
        <taxon>Dikarya</taxon>
        <taxon>Basidiomycota</taxon>
        <taxon>Pucciniomycotina</taxon>
        <taxon>Pucciniomycetes</taxon>
        <taxon>Pucciniales</taxon>
        <taxon>Pucciniaceae</taxon>
        <taxon>Puccinia</taxon>
    </lineage>
</organism>
<dbReference type="OrthoDB" id="10443737at2759"/>
<comment type="caution">
    <text evidence="1">The sequence shown here is derived from an EMBL/GenBank/DDBJ whole genome shotgun (WGS) entry which is preliminary data.</text>
</comment>
<gene>
    <name evidence="1" type="ORF">PGT21_018683</name>
</gene>
<evidence type="ECO:0000313" key="1">
    <source>
        <dbReference type="EMBL" id="KAA1090945.1"/>
    </source>
</evidence>
<sequence>MVFSCLTVNPNQPQPLKCIKQTASNSFEVMPLSMQCIKLSPITAQEFSSQSACANCLNTDNHLKIKNHWCHLRSKQKLQYSVGSYKGKVLLSRPLGFRCRRLLLVMCTSGKYLRRKPIGEKYQECPT</sequence>
<keyword evidence="2" id="KW-1185">Reference proteome</keyword>
<protein>
    <submittedName>
        <fullName evidence="1">Uncharacterized protein</fullName>
    </submittedName>
</protein>
<name>A0A5B0NNU6_PUCGR</name>